<dbReference type="RefSeq" id="XP_011776345.1">
    <property type="nucleotide sequence ID" value="XM_011778043.1"/>
</dbReference>
<dbReference type="EMBL" id="FN554972">
    <property type="protein sequence ID" value="CBH14074.1"/>
    <property type="molecule type" value="Genomic_DNA"/>
</dbReference>
<proteinExistence type="predicted"/>
<dbReference type="GeneID" id="23860131"/>
<gene>
    <name evidence="2" type="ORF">TbgDal_IX1490</name>
</gene>
<dbReference type="KEGG" id="tbg:TbgDal_IX1490"/>
<evidence type="ECO:0000256" key="1">
    <source>
        <dbReference type="SAM" id="MobiDB-lite"/>
    </source>
</evidence>
<sequence length="303" mass="34737">MTHIWARTRKKSFRTVLSLSFLCYSCRRQRQPRFAVEGIPYYSKLLKAIWRKRKRMSNWTQVVVNTPGNERLPYSRRLQTDLLWTAVMQTPPLLLTSCPLFTKSRLLYVDPVMGSSLERCSRPEAALQRALLHFMPPVRTRSTSTWRVVIIMIYQLSQFGFPQPSQRQLDGGYAYGSSVALLRTRRTGGCLMSAPLPRGSLTIQKLRKSRRVTPTNSTPEVYSRTGAGGGGNQMYFCRQCLTRSLLLPYLGAGRAPQVWEVEFRGRISFMLFFLCLGRREHGFSPQPHQPLSNTGLHTMPRVS</sequence>
<protein>
    <submittedName>
        <fullName evidence="2">T. brucei spp.-specific protein</fullName>
    </submittedName>
</protein>
<dbReference type="AlphaFoldDB" id="C9ZXD0"/>
<evidence type="ECO:0000313" key="2">
    <source>
        <dbReference type="EMBL" id="CBH14074.1"/>
    </source>
</evidence>
<organism evidence="2 3">
    <name type="scientific">Trypanosoma brucei gambiense (strain MHOM/CI/86/DAL972)</name>
    <dbReference type="NCBI Taxonomy" id="679716"/>
    <lineage>
        <taxon>Eukaryota</taxon>
        <taxon>Discoba</taxon>
        <taxon>Euglenozoa</taxon>
        <taxon>Kinetoplastea</taxon>
        <taxon>Metakinetoplastina</taxon>
        <taxon>Trypanosomatida</taxon>
        <taxon>Trypanosomatidae</taxon>
        <taxon>Trypanosoma</taxon>
    </lineage>
</organism>
<reference evidence="3" key="1">
    <citation type="journal article" date="2010" name="PLoS Negl. Trop. Dis.">
        <title>The genome sequence of Trypanosoma brucei gambiense, causative agent of chronic human african trypanosomiasis.</title>
        <authorList>
            <person name="Jackson A.P."/>
            <person name="Sanders M."/>
            <person name="Berry A."/>
            <person name="McQuillan J."/>
            <person name="Aslett M.A."/>
            <person name="Quail M.A."/>
            <person name="Chukualim B."/>
            <person name="Capewell P."/>
            <person name="MacLeod A."/>
            <person name="Melville S.E."/>
            <person name="Gibson W."/>
            <person name="Barry J.D."/>
            <person name="Berriman M."/>
            <person name="Hertz-Fowler C."/>
        </authorList>
    </citation>
    <scope>NUCLEOTIDE SEQUENCE [LARGE SCALE GENOMIC DNA]</scope>
    <source>
        <strain evidence="3">MHOM/CI/86/DAL972</strain>
    </source>
</reference>
<accession>C9ZXD0</accession>
<dbReference type="VEuPathDB" id="TriTrypDB:Tbg972.9.1490"/>
<feature type="region of interest" description="Disordered" evidence="1">
    <location>
        <begin position="284"/>
        <end position="303"/>
    </location>
</feature>
<dbReference type="Proteomes" id="UP000002316">
    <property type="component" value="Chromosome 9"/>
</dbReference>
<name>C9ZXD0_TRYB9</name>
<evidence type="ECO:0000313" key="3">
    <source>
        <dbReference type="Proteomes" id="UP000002316"/>
    </source>
</evidence>